<reference evidence="1" key="1">
    <citation type="submission" date="2014-11" db="EMBL/GenBank/DDBJ databases">
        <authorList>
            <person name="Amaro Gonzalez C."/>
        </authorList>
    </citation>
    <scope>NUCLEOTIDE SEQUENCE</scope>
</reference>
<reference evidence="1" key="2">
    <citation type="journal article" date="2015" name="Fish Shellfish Immunol.">
        <title>Early steps in the European eel (Anguilla anguilla)-Vibrio vulnificus interaction in the gills: Role of the RtxA13 toxin.</title>
        <authorList>
            <person name="Callol A."/>
            <person name="Pajuelo D."/>
            <person name="Ebbesson L."/>
            <person name="Teles M."/>
            <person name="MacKenzie S."/>
            <person name="Amaro C."/>
        </authorList>
    </citation>
    <scope>NUCLEOTIDE SEQUENCE</scope>
</reference>
<evidence type="ECO:0000313" key="1">
    <source>
        <dbReference type="EMBL" id="JAH54660.1"/>
    </source>
</evidence>
<organism evidence="1">
    <name type="scientific">Anguilla anguilla</name>
    <name type="common">European freshwater eel</name>
    <name type="synonym">Muraena anguilla</name>
    <dbReference type="NCBI Taxonomy" id="7936"/>
    <lineage>
        <taxon>Eukaryota</taxon>
        <taxon>Metazoa</taxon>
        <taxon>Chordata</taxon>
        <taxon>Craniata</taxon>
        <taxon>Vertebrata</taxon>
        <taxon>Euteleostomi</taxon>
        <taxon>Actinopterygii</taxon>
        <taxon>Neopterygii</taxon>
        <taxon>Teleostei</taxon>
        <taxon>Anguilliformes</taxon>
        <taxon>Anguillidae</taxon>
        <taxon>Anguilla</taxon>
    </lineage>
</organism>
<dbReference type="EMBL" id="GBXM01053917">
    <property type="protein sequence ID" value="JAH54660.1"/>
    <property type="molecule type" value="Transcribed_RNA"/>
</dbReference>
<proteinExistence type="predicted"/>
<sequence length="27" mass="3081">MVCTFASPRYSLLQFEALGGSPWSRYI</sequence>
<name>A0A0E9TP47_ANGAN</name>
<accession>A0A0E9TP47</accession>
<dbReference type="AlphaFoldDB" id="A0A0E9TP47"/>
<protein>
    <submittedName>
        <fullName evidence="1">Uncharacterized protein</fullName>
    </submittedName>
</protein>